<comment type="similarity">
    <text evidence="1">Belongs to the mycobacterial PPE family.</text>
</comment>
<dbReference type="Proteomes" id="UP000194000">
    <property type="component" value="Unassembled WGS sequence"/>
</dbReference>
<feature type="domain" description="PPE" evidence="2">
    <location>
        <begin position="2"/>
        <end position="164"/>
    </location>
</feature>
<dbReference type="InterPro" id="IPR000030">
    <property type="entry name" value="PPE_dom"/>
</dbReference>
<dbReference type="PANTHER" id="PTHR46766">
    <property type="entry name" value="GLUTAMINE-RICH PROTEIN 2"/>
    <property type="match status" value="1"/>
</dbReference>
<dbReference type="STRING" id="1260918.AWC06_10760"/>
<reference evidence="4 5" key="1">
    <citation type="submission" date="2016-01" db="EMBL/GenBank/DDBJ databases">
        <title>The new phylogeny of the genus Mycobacterium.</title>
        <authorList>
            <person name="Tarcisio F."/>
            <person name="Conor M."/>
            <person name="Antonella G."/>
            <person name="Elisabetta G."/>
            <person name="Giulia F.S."/>
            <person name="Sara T."/>
            <person name="Anna F."/>
            <person name="Clotilde B."/>
            <person name="Roberto B."/>
            <person name="Veronica D.S."/>
            <person name="Fabio R."/>
            <person name="Monica P."/>
            <person name="Olivier J."/>
            <person name="Enrico T."/>
            <person name="Nicola S."/>
        </authorList>
    </citation>
    <scope>NUCLEOTIDE SEQUENCE [LARGE SCALE GENOMIC DNA]</scope>
    <source>
        <strain evidence="4 5">DSM 45731</strain>
    </source>
</reference>
<organism evidence="4 5">
    <name type="scientific">Mycobacterium fragae</name>
    <dbReference type="NCBI Taxonomy" id="1260918"/>
    <lineage>
        <taxon>Bacteria</taxon>
        <taxon>Bacillati</taxon>
        <taxon>Actinomycetota</taxon>
        <taxon>Actinomycetes</taxon>
        <taxon>Mycobacteriales</taxon>
        <taxon>Mycobacteriaceae</taxon>
        <taxon>Mycobacterium</taxon>
    </lineage>
</organism>
<dbReference type="EMBL" id="LQOW01000010">
    <property type="protein sequence ID" value="ORV62442.1"/>
    <property type="molecule type" value="Genomic_DNA"/>
</dbReference>
<keyword evidence="5" id="KW-1185">Reference proteome</keyword>
<dbReference type="GO" id="GO:0052572">
    <property type="term" value="P:response to host immune response"/>
    <property type="evidence" value="ECO:0007669"/>
    <property type="project" value="TreeGrafter"/>
</dbReference>
<dbReference type="AlphaFoldDB" id="A0A1X1V046"/>
<protein>
    <recommendedName>
        <fullName evidence="6">PPE family protein</fullName>
    </recommendedName>
</protein>
<name>A0A1X1V046_9MYCO</name>
<proteinExistence type="inferred from homology"/>
<dbReference type="FunFam" id="1.20.1260.20:FF:000001">
    <property type="entry name" value="PPE family protein PPE41"/>
    <property type="match status" value="1"/>
</dbReference>
<dbReference type="InterPro" id="IPR022171">
    <property type="entry name" value="PPE_C"/>
</dbReference>
<evidence type="ECO:0000259" key="2">
    <source>
        <dbReference type="Pfam" id="PF00823"/>
    </source>
</evidence>
<dbReference type="InterPro" id="IPR038332">
    <property type="entry name" value="PPE_sf"/>
</dbReference>
<dbReference type="Pfam" id="PF12484">
    <property type="entry name" value="PPE-SVP"/>
    <property type="match status" value="1"/>
</dbReference>
<feature type="domain" description="PPE family C-terminal" evidence="3">
    <location>
        <begin position="303"/>
        <end position="373"/>
    </location>
</feature>
<dbReference type="PANTHER" id="PTHR46766:SF1">
    <property type="entry name" value="GLUTAMINE-RICH PROTEIN 2"/>
    <property type="match status" value="1"/>
</dbReference>
<evidence type="ECO:0000313" key="5">
    <source>
        <dbReference type="Proteomes" id="UP000194000"/>
    </source>
</evidence>
<dbReference type="OrthoDB" id="4751845at2"/>
<dbReference type="RefSeq" id="WP_085195578.1">
    <property type="nucleotide sequence ID" value="NZ_JACKVI010000012.1"/>
</dbReference>
<gene>
    <name evidence="4" type="ORF">AWC06_10760</name>
</gene>
<dbReference type="Pfam" id="PF00823">
    <property type="entry name" value="PPE"/>
    <property type="match status" value="1"/>
</dbReference>
<dbReference type="SUPFAM" id="SSF140459">
    <property type="entry name" value="PE/PPE dimer-like"/>
    <property type="match status" value="1"/>
</dbReference>
<sequence>MDFGAIPPEITSGQMYSGPGAESMLAAAASWNALAAELQSTASTYGAVVSALTGEPWTGPSSVSMAAAAAPYAAWMSATAAQASEAGSQASAAAAAYETAFAATVPPPVIAANRSQLASLVATNIFGQNTPAIAATEAQYGEMWAQDAAAMFGYASASAAATRVTPFSEPPPTTNPAGLAAQSAAVAQSAGSSTGLGLIPQLLQDLATGSSSYTTEMGNLLNGLTGSSSTSSMYSSMFSIAASLTKGSTIANDAMSVPNLGMVQFKTFFHPPAADIPEIPKSALGGGLGQRSAVSGGLARAVSAGVGDASVVGRLSVPPGWAAATPSIRLAATVLPTTGLTAAPAAELAGNLLPQMALGSMAGGALGGSAPRVISGSGIRGRAAAGKASSAPVKLDAVIAQLQQQPDAVRHWTVDQSGLDDLLAELSTKPGIHAVHLTAPDQTNVALPKSEMG</sequence>
<evidence type="ECO:0000313" key="4">
    <source>
        <dbReference type="EMBL" id="ORV62442.1"/>
    </source>
</evidence>
<comment type="caution">
    <text evidence="4">The sequence shown here is derived from an EMBL/GenBank/DDBJ whole genome shotgun (WGS) entry which is preliminary data.</text>
</comment>
<accession>A0A1X1V046</accession>
<evidence type="ECO:0000259" key="3">
    <source>
        <dbReference type="Pfam" id="PF12484"/>
    </source>
</evidence>
<dbReference type="Gene3D" id="1.20.1260.20">
    <property type="entry name" value="PPE superfamily"/>
    <property type="match status" value="1"/>
</dbReference>
<evidence type="ECO:0000256" key="1">
    <source>
        <dbReference type="ARBA" id="ARBA00010652"/>
    </source>
</evidence>
<evidence type="ECO:0008006" key="6">
    <source>
        <dbReference type="Google" id="ProtNLM"/>
    </source>
</evidence>